<keyword evidence="3" id="KW-1185">Reference proteome</keyword>
<dbReference type="eggNOG" id="COG1670">
    <property type="taxonomic scope" value="Bacteria"/>
</dbReference>
<dbReference type="Gene3D" id="3.40.630.30">
    <property type="match status" value="1"/>
</dbReference>
<sequence length="69" mass="8161">MERIESERLYLRPFGHGDAEAVWAYRSLAEVARYQYWEPYTPEDARSFIERYAGQVPGENQTWTGLGWC</sequence>
<dbReference type="Pfam" id="PF13302">
    <property type="entry name" value="Acetyltransf_3"/>
    <property type="match status" value="1"/>
</dbReference>
<dbReference type="AlphaFoldDB" id="G5H675"/>
<evidence type="ECO:0000313" key="3">
    <source>
        <dbReference type="Proteomes" id="UP000006008"/>
    </source>
</evidence>
<dbReference type="InterPro" id="IPR000182">
    <property type="entry name" value="GNAT_dom"/>
</dbReference>
<evidence type="ECO:0000259" key="1">
    <source>
        <dbReference type="Pfam" id="PF13302"/>
    </source>
</evidence>
<dbReference type="HOGENOM" id="CLU_2766726_0_0_10"/>
<evidence type="ECO:0000313" key="2">
    <source>
        <dbReference type="EMBL" id="EHB93169.1"/>
    </source>
</evidence>
<proteinExistence type="predicted"/>
<dbReference type="PATRIC" id="fig|742725.3.peg.480"/>
<dbReference type="STRING" id="742725.HMPREF9450_00435"/>
<feature type="domain" description="N-acetyltransferase" evidence="1">
    <location>
        <begin position="8"/>
        <end position="57"/>
    </location>
</feature>
<organism evidence="2 3">
    <name type="scientific">Alistipes indistinctus YIT 12060</name>
    <dbReference type="NCBI Taxonomy" id="742725"/>
    <lineage>
        <taxon>Bacteria</taxon>
        <taxon>Pseudomonadati</taxon>
        <taxon>Bacteroidota</taxon>
        <taxon>Bacteroidia</taxon>
        <taxon>Bacteroidales</taxon>
        <taxon>Rikenellaceae</taxon>
        <taxon>Alistipes</taxon>
    </lineage>
</organism>
<dbReference type="SUPFAM" id="SSF55729">
    <property type="entry name" value="Acyl-CoA N-acyltransferases (Nat)"/>
    <property type="match status" value="1"/>
</dbReference>
<dbReference type="RefSeq" id="WP_009133241.1">
    <property type="nucleotide sequence ID" value="NZ_CP102250.1"/>
</dbReference>
<protein>
    <recommendedName>
        <fullName evidence="1">N-acetyltransferase domain-containing protein</fullName>
    </recommendedName>
</protein>
<dbReference type="InterPro" id="IPR016181">
    <property type="entry name" value="Acyl_CoA_acyltransferase"/>
</dbReference>
<dbReference type="Proteomes" id="UP000006008">
    <property type="component" value="Unassembled WGS sequence"/>
</dbReference>
<comment type="caution">
    <text evidence="2">The sequence shown here is derived from an EMBL/GenBank/DDBJ whole genome shotgun (WGS) entry which is preliminary data.</text>
</comment>
<name>G5H675_9BACT</name>
<accession>G5H675</accession>
<dbReference type="EMBL" id="ADLD01000004">
    <property type="protein sequence ID" value="EHB93169.1"/>
    <property type="molecule type" value="Genomic_DNA"/>
</dbReference>
<gene>
    <name evidence="2" type="ORF">HMPREF9450_00435</name>
</gene>
<dbReference type="GO" id="GO:0016747">
    <property type="term" value="F:acyltransferase activity, transferring groups other than amino-acyl groups"/>
    <property type="evidence" value="ECO:0007669"/>
    <property type="project" value="InterPro"/>
</dbReference>
<dbReference type="GeneID" id="92816856"/>
<reference evidence="2 3" key="1">
    <citation type="submission" date="2011-08" db="EMBL/GenBank/DDBJ databases">
        <title>The Genome Sequence of Alistipes indistinctus YIT 12060.</title>
        <authorList>
            <consortium name="The Broad Institute Genome Sequencing Platform"/>
            <person name="Earl A."/>
            <person name="Ward D."/>
            <person name="Feldgarden M."/>
            <person name="Gevers D."/>
            <person name="Morotomi M."/>
            <person name="Young S.K."/>
            <person name="Zeng Q."/>
            <person name="Gargeya S."/>
            <person name="Fitzgerald M."/>
            <person name="Haas B."/>
            <person name="Abouelleil A."/>
            <person name="Alvarado L."/>
            <person name="Arachchi H.M."/>
            <person name="Berlin A."/>
            <person name="Brown A."/>
            <person name="Chapman S.B."/>
            <person name="Chen Z."/>
            <person name="Dunbar C."/>
            <person name="Freedman E."/>
            <person name="Gearin G."/>
            <person name="Gellesch M."/>
            <person name="Goldberg J."/>
            <person name="Griggs A."/>
            <person name="Gujja S."/>
            <person name="Heiman D."/>
            <person name="Howarth C."/>
            <person name="Larson L."/>
            <person name="Lui A."/>
            <person name="MacDonald P.J.P."/>
            <person name="Montmayeur A."/>
            <person name="Murphy C."/>
            <person name="Neiman D."/>
            <person name="Pearson M."/>
            <person name="Priest M."/>
            <person name="Roberts A."/>
            <person name="Saif S."/>
            <person name="Shea T."/>
            <person name="Shenoy N."/>
            <person name="Sisk P."/>
            <person name="Stolte C."/>
            <person name="Sykes S."/>
            <person name="Wortman J."/>
            <person name="Nusbaum C."/>
            <person name="Birren B."/>
        </authorList>
    </citation>
    <scope>NUCLEOTIDE SEQUENCE [LARGE SCALE GENOMIC DNA]</scope>
    <source>
        <strain evidence="2 3">YIT 12060</strain>
    </source>
</reference>